<keyword evidence="1" id="KW-0175">Coiled coil</keyword>
<reference evidence="3 4" key="1">
    <citation type="journal article" date="2015" name="Genome Announc.">
        <title>Expanding the biotechnology potential of lactobacilli through comparative genomics of 213 strains and associated genera.</title>
        <authorList>
            <person name="Sun Z."/>
            <person name="Harris H.M."/>
            <person name="McCann A."/>
            <person name="Guo C."/>
            <person name="Argimon S."/>
            <person name="Zhang W."/>
            <person name="Yang X."/>
            <person name="Jeffery I.B."/>
            <person name="Cooney J.C."/>
            <person name="Kagawa T.F."/>
            <person name="Liu W."/>
            <person name="Song Y."/>
            <person name="Salvetti E."/>
            <person name="Wrobel A."/>
            <person name="Rasinkangas P."/>
            <person name="Parkhill J."/>
            <person name="Rea M.C."/>
            <person name="O'Sullivan O."/>
            <person name="Ritari J."/>
            <person name="Douillard F.P."/>
            <person name="Paul Ross R."/>
            <person name="Yang R."/>
            <person name="Briner A.E."/>
            <person name="Felis G.E."/>
            <person name="de Vos W.M."/>
            <person name="Barrangou R."/>
            <person name="Klaenhammer T.R."/>
            <person name="Caufield P.W."/>
            <person name="Cui Y."/>
            <person name="Zhang H."/>
            <person name="O'Toole P.W."/>
        </authorList>
    </citation>
    <scope>NUCLEOTIDE SEQUENCE [LARGE SCALE GENOMIC DNA]</scope>
    <source>
        <strain evidence="3 4">DSM 20444</strain>
    </source>
</reference>
<protein>
    <recommendedName>
        <fullName evidence="5">Holin</fullName>
    </recommendedName>
</protein>
<keyword evidence="2" id="KW-0812">Transmembrane</keyword>
<gene>
    <name evidence="3" type="ORF">FD00_GL000497</name>
</gene>
<evidence type="ECO:0000313" key="4">
    <source>
        <dbReference type="Proteomes" id="UP000050898"/>
    </source>
</evidence>
<dbReference type="PATRIC" id="fig|1046596.6.peg.526"/>
<evidence type="ECO:0008006" key="5">
    <source>
        <dbReference type="Google" id="ProtNLM"/>
    </source>
</evidence>
<keyword evidence="2" id="KW-0472">Membrane</keyword>
<evidence type="ECO:0000256" key="2">
    <source>
        <dbReference type="SAM" id="Phobius"/>
    </source>
</evidence>
<dbReference type="AlphaFoldDB" id="J0L374"/>
<proteinExistence type="predicted"/>
<keyword evidence="4" id="KW-1185">Reference proteome</keyword>
<accession>J0L374</accession>
<feature type="transmembrane region" description="Helical" evidence="2">
    <location>
        <begin position="6"/>
        <end position="26"/>
    </location>
</feature>
<dbReference type="OrthoDB" id="2144135at2"/>
<evidence type="ECO:0000256" key="1">
    <source>
        <dbReference type="SAM" id="Coils"/>
    </source>
</evidence>
<keyword evidence="2" id="KW-1133">Transmembrane helix</keyword>
<dbReference type="GeneID" id="98316820"/>
<feature type="coiled-coil region" evidence="1">
    <location>
        <begin position="121"/>
        <end position="148"/>
    </location>
</feature>
<dbReference type="RefSeq" id="WP_003691378.1">
    <property type="nucleotide sequence ID" value="NZ_AKKT01000186.1"/>
</dbReference>
<sequence>MNVQNIAELVTSLAVVCVPVVGAYVAKFLKSNKVAVTLVSVLSPLAKDAVIAAQKLGVTQYLEGELKKSKAVQFLEDALSKLNLKADVDTIANAIETQYAALKKDGTLDQYTQLTEEQATAVDKAAELKTAQDNLAAAQKAVTDAQTKVTELSK</sequence>
<evidence type="ECO:0000313" key="3">
    <source>
        <dbReference type="EMBL" id="KRN04071.1"/>
    </source>
</evidence>
<dbReference type="Proteomes" id="UP000050898">
    <property type="component" value="Unassembled WGS sequence"/>
</dbReference>
<name>J0L374_9LACO</name>
<comment type="caution">
    <text evidence="3">The sequence shown here is derived from an EMBL/GenBank/DDBJ whole genome shotgun (WGS) entry which is preliminary data.</text>
</comment>
<organism evidence="3 4">
    <name type="scientific">Liquorilactobacillus mali KCTC 3596 = DSM 20444</name>
    <dbReference type="NCBI Taxonomy" id="1046596"/>
    <lineage>
        <taxon>Bacteria</taxon>
        <taxon>Bacillati</taxon>
        <taxon>Bacillota</taxon>
        <taxon>Bacilli</taxon>
        <taxon>Lactobacillales</taxon>
        <taxon>Lactobacillaceae</taxon>
        <taxon>Liquorilactobacillus</taxon>
    </lineage>
</organism>
<dbReference type="EMBL" id="AYYH01000141">
    <property type="protein sequence ID" value="KRN04071.1"/>
    <property type="molecule type" value="Genomic_DNA"/>
</dbReference>